<accession>A0A2T0ZYX7</accession>
<dbReference type="SUPFAM" id="SSF52540">
    <property type="entry name" value="P-loop containing nucleoside triphosphate hydrolases"/>
    <property type="match status" value="1"/>
</dbReference>
<dbReference type="EMBL" id="PVUE01000010">
    <property type="protein sequence ID" value="PRZ41288.1"/>
    <property type="molecule type" value="Genomic_DNA"/>
</dbReference>
<keyword evidence="3" id="KW-0547">Nucleotide-binding</keyword>
<evidence type="ECO:0000256" key="3">
    <source>
        <dbReference type="ARBA" id="ARBA00022741"/>
    </source>
</evidence>
<keyword evidence="5" id="KW-0046">Antibiotic resistance</keyword>
<dbReference type="GO" id="GO:0005886">
    <property type="term" value="C:plasma membrane"/>
    <property type="evidence" value="ECO:0007669"/>
    <property type="project" value="UniProtKB-SubCell"/>
</dbReference>
<comment type="subcellular location">
    <subcellularLocation>
        <location evidence="1">Cell membrane</location>
        <topology evidence="1">Peripheral membrane protein</topology>
    </subcellularLocation>
</comment>
<dbReference type="InterPro" id="IPR003439">
    <property type="entry name" value="ABC_transporter-like_ATP-bd"/>
</dbReference>
<dbReference type="PROSITE" id="PS50893">
    <property type="entry name" value="ABC_TRANSPORTER_2"/>
    <property type="match status" value="1"/>
</dbReference>
<proteinExistence type="predicted"/>
<evidence type="ECO:0000256" key="2">
    <source>
        <dbReference type="ARBA" id="ARBA00022448"/>
    </source>
</evidence>
<evidence type="ECO:0000313" key="8">
    <source>
        <dbReference type="Proteomes" id="UP000237752"/>
    </source>
</evidence>
<gene>
    <name evidence="7" type="ORF">CLV47_11013</name>
</gene>
<dbReference type="GO" id="GO:0016887">
    <property type="term" value="F:ATP hydrolysis activity"/>
    <property type="evidence" value="ECO:0007669"/>
    <property type="project" value="InterPro"/>
</dbReference>
<dbReference type="InterPro" id="IPR017871">
    <property type="entry name" value="ABC_transporter-like_CS"/>
</dbReference>
<comment type="caution">
    <text evidence="7">The sequence shown here is derived from an EMBL/GenBank/DDBJ whole genome shotgun (WGS) entry which is preliminary data.</text>
</comment>
<evidence type="ECO:0000256" key="4">
    <source>
        <dbReference type="ARBA" id="ARBA00022840"/>
    </source>
</evidence>
<dbReference type="InterPro" id="IPR050763">
    <property type="entry name" value="ABC_transporter_ATP-binding"/>
</dbReference>
<reference evidence="7 8" key="1">
    <citation type="submission" date="2018-03" db="EMBL/GenBank/DDBJ databases">
        <title>Genomic Encyclopedia of Archaeal and Bacterial Type Strains, Phase II (KMG-II): from individual species to whole genera.</title>
        <authorList>
            <person name="Goeker M."/>
        </authorList>
    </citation>
    <scope>NUCLEOTIDE SEQUENCE [LARGE SCALE GENOMIC DNA]</scope>
    <source>
        <strain evidence="7 8">DSM 100065</strain>
    </source>
</reference>
<keyword evidence="2" id="KW-0813">Transport</keyword>
<dbReference type="RefSeq" id="WP_106349378.1">
    <property type="nucleotide sequence ID" value="NZ_PVUE01000010.1"/>
</dbReference>
<feature type="domain" description="ABC transporter" evidence="6">
    <location>
        <begin position="7"/>
        <end position="230"/>
    </location>
</feature>
<name>A0A2T0ZYX7_9ACTN</name>
<dbReference type="Gene3D" id="3.40.50.300">
    <property type="entry name" value="P-loop containing nucleotide triphosphate hydrolases"/>
    <property type="match status" value="1"/>
</dbReference>
<dbReference type="InterPro" id="IPR027417">
    <property type="entry name" value="P-loop_NTPase"/>
</dbReference>
<dbReference type="Proteomes" id="UP000237752">
    <property type="component" value="Unassembled WGS sequence"/>
</dbReference>
<evidence type="ECO:0000256" key="1">
    <source>
        <dbReference type="ARBA" id="ARBA00004202"/>
    </source>
</evidence>
<dbReference type="OrthoDB" id="5193808at2"/>
<keyword evidence="4 7" id="KW-0067">ATP-binding</keyword>
<sequence>MSSSPIAVADHVTRSFGKHTALDDVSLEVTAGESVGLLGPNGAGKSTLIALLCGLRRPDSGTVSIFGGDPRDPRNRRLLGVTPQATAVPETLKVRETIDLVAAHFADPLDRDETLQKFGLESLADKQCGALSGGQQRRLLVALALVGRPELVILDEPTTGLDVEARDTLWDQLRDYRTGGGTLIITSHYLAEIEALAERVVVMDKGSVIADGSLTDIKRRVDIRRIQLNTPELECTLQDLPSVVNLEPAETTAEGGRRITLNSHDADATVRALVQRDVDFSDLEVHTATLEEAFLAMTSKAAS</sequence>
<dbReference type="GO" id="GO:0046677">
    <property type="term" value="P:response to antibiotic"/>
    <property type="evidence" value="ECO:0007669"/>
    <property type="project" value="UniProtKB-KW"/>
</dbReference>
<evidence type="ECO:0000256" key="5">
    <source>
        <dbReference type="ARBA" id="ARBA00023251"/>
    </source>
</evidence>
<dbReference type="GO" id="GO:0005524">
    <property type="term" value="F:ATP binding"/>
    <property type="evidence" value="ECO:0007669"/>
    <property type="project" value="UniProtKB-KW"/>
</dbReference>
<dbReference type="CDD" id="cd03230">
    <property type="entry name" value="ABC_DR_subfamily_A"/>
    <property type="match status" value="1"/>
</dbReference>
<dbReference type="PANTHER" id="PTHR42711">
    <property type="entry name" value="ABC TRANSPORTER ATP-BINDING PROTEIN"/>
    <property type="match status" value="1"/>
</dbReference>
<evidence type="ECO:0000313" key="7">
    <source>
        <dbReference type="EMBL" id="PRZ41288.1"/>
    </source>
</evidence>
<protein>
    <submittedName>
        <fullName evidence="7">ABC-2 type transport system ATP-binding protein</fullName>
    </submittedName>
</protein>
<evidence type="ECO:0000259" key="6">
    <source>
        <dbReference type="PROSITE" id="PS50893"/>
    </source>
</evidence>
<dbReference type="InterPro" id="IPR003593">
    <property type="entry name" value="AAA+_ATPase"/>
</dbReference>
<dbReference type="Pfam" id="PF00005">
    <property type="entry name" value="ABC_tran"/>
    <property type="match status" value="1"/>
</dbReference>
<dbReference type="PANTHER" id="PTHR42711:SF17">
    <property type="entry name" value="ABC TRANSPORTER ATP-BINDING PROTEIN"/>
    <property type="match status" value="1"/>
</dbReference>
<dbReference type="AlphaFoldDB" id="A0A2T0ZYX7"/>
<dbReference type="PROSITE" id="PS00211">
    <property type="entry name" value="ABC_TRANSPORTER_1"/>
    <property type="match status" value="1"/>
</dbReference>
<organism evidence="7 8">
    <name type="scientific">Antricoccus suffuscus</name>
    <dbReference type="NCBI Taxonomy" id="1629062"/>
    <lineage>
        <taxon>Bacteria</taxon>
        <taxon>Bacillati</taxon>
        <taxon>Actinomycetota</taxon>
        <taxon>Actinomycetes</taxon>
        <taxon>Geodermatophilales</taxon>
        <taxon>Antricoccaceae</taxon>
        <taxon>Antricoccus</taxon>
    </lineage>
</organism>
<dbReference type="SMART" id="SM00382">
    <property type="entry name" value="AAA"/>
    <property type="match status" value="1"/>
</dbReference>
<keyword evidence="8" id="KW-1185">Reference proteome</keyword>